<dbReference type="RefSeq" id="WP_093324077.1">
    <property type="nucleotide sequence ID" value="NZ_FOSZ01000004.1"/>
</dbReference>
<dbReference type="Proteomes" id="UP000198851">
    <property type="component" value="Unassembled WGS sequence"/>
</dbReference>
<proteinExistence type="predicted"/>
<organism evidence="1 2">
    <name type="scientific">Shimia haliotis</name>
    <dbReference type="NCBI Taxonomy" id="1280847"/>
    <lineage>
        <taxon>Bacteria</taxon>
        <taxon>Pseudomonadati</taxon>
        <taxon>Pseudomonadota</taxon>
        <taxon>Alphaproteobacteria</taxon>
        <taxon>Rhodobacterales</taxon>
        <taxon>Roseobacteraceae</taxon>
    </lineage>
</organism>
<accession>A0A1I4EKF5</accession>
<dbReference type="EMBL" id="FOSZ01000004">
    <property type="protein sequence ID" value="SFL06205.1"/>
    <property type="molecule type" value="Genomic_DNA"/>
</dbReference>
<protein>
    <recommendedName>
        <fullName evidence="3">Translocase</fullName>
    </recommendedName>
</protein>
<gene>
    <name evidence="1" type="ORF">SAMN04488036_104348</name>
</gene>
<name>A0A1I4EKF5_9RHOB</name>
<dbReference type="OrthoDB" id="7956241at2"/>
<evidence type="ECO:0000313" key="1">
    <source>
        <dbReference type="EMBL" id="SFL06205.1"/>
    </source>
</evidence>
<keyword evidence="2" id="KW-1185">Reference proteome</keyword>
<dbReference type="STRING" id="1280847.SAMN04488036_104348"/>
<sequence length="339" mass="35551">MRNLRNVYRRYSMACATATIAIFIGFVMERTEASQAPVSSQHDLSSEPSLPVVKASLSSGVLSSPKHAAGVALPNMPTDRSSEVSLPGGPVLVAVADDLPVGLIPEEEVAPAMGCDVTLEAESTAGAMVRLVMTAPCHTGARVSVHHGNMTFTEIVGDDGFLELVVPALAVNAVFAVMMPNGDGATASATVDSLEFYDRTVIHWIGQSGVELHAREFGAAYGEDGHVWREEARDISVLIGGLGGFLTPLGSADLPDAARAEVYTFPSLTTSQSGKISLSVEAEITEANCGRSIAVQAEKIEAGKVASSRALQMEIPSCDAVGQFLVLKNLVEDLTIAQK</sequence>
<reference evidence="2" key="1">
    <citation type="submission" date="2016-10" db="EMBL/GenBank/DDBJ databases">
        <authorList>
            <person name="Varghese N."/>
            <person name="Submissions S."/>
        </authorList>
    </citation>
    <scope>NUCLEOTIDE SEQUENCE [LARGE SCALE GENOMIC DNA]</scope>
    <source>
        <strain evidence="2">DSM 28453</strain>
    </source>
</reference>
<evidence type="ECO:0000313" key="2">
    <source>
        <dbReference type="Proteomes" id="UP000198851"/>
    </source>
</evidence>
<evidence type="ECO:0008006" key="3">
    <source>
        <dbReference type="Google" id="ProtNLM"/>
    </source>
</evidence>
<dbReference type="AlphaFoldDB" id="A0A1I4EKF5"/>